<keyword evidence="2" id="KW-1133">Transmembrane helix</keyword>
<evidence type="ECO:0000313" key="3">
    <source>
        <dbReference type="EnsemblMetazoa" id="G20773.1:cds"/>
    </source>
</evidence>
<name>A0A8W8JSR9_MAGGI</name>
<sequence length="269" mass="30377">MQNEIRNLTPVDNSASTGHEEIEKMKYLTGKMMKISTPQYEGRNPFQLQLLRTNRTRDSPMGLDPNPSTCEVENYRLCADGSCISQVDLCPEEQLMNQNTILIMIVVGLAVVIFLIVLYCFQQRNRSPTHSRGRSVRSSGTNGDEADQISLFLPPPTYDEVITTNLYPPTPQIFHRRNRITSSEEPPMTPPPNYDTALILLSRSHESVLSPSYDTVPKRPSLNRGHRRSLSVDQLSPNLGDTSVQIFHFQETAEPNQDKANFNTISEGR</sequence>
<evidence type="ECO:0000256" key="2">
    <source>
        <dbReference type="SAM" id="Phobius"/>
    </source>
</evidence>
<dbReference type="EnsemblMetazoa" id="G20773.1">
    <property type="protein sequence ID" value="G20773.1:cds"/>
    <property type="gene ID" value="G20773"/>
</dbReference>
<reference evidence="3" key="1">
    <citation type="submission" date="2022-08" db="UniProtKB">
        <authorList>
            <consortium name="EnsemblMetazoa"/>
        </authorList>
    </citation>
    <scope>IDENTIFICATION</scope>
    <source>
        <strain evidence="3">05x7-T-G4-1.051#20</strain>
    </source>
</reference>
<keyword evidence="2" id="KW-0812">Transmembrane</keyword>
<proteinExistence type="predicted"/>
<evidence type="ECO:0000256" key="1">
    <source>
        <dbReference type="SAM" id="MobiDB-lite"/>
    </source>
</evidence>
<accession>A0A8W8JSR9</accession>
<feature type="transmembrane region" description="Helical" evidence="2">
    <location>
        <begin position="101"/>
        <end position="121"/>
    </location>
</feature>
<keyword evidence="2" id="KW-0472">Membrane</keyword>
<feature type="region of interest" description="Disordered" evidence="1">
    <location>
        <begin position="210"/>
        <end position="237"/>
    </location>
</feature>
<protein>
    <submittedName>
        <fullName evidence="3">Uncharacterized protein</fullName>
    </submittedName>
</protein>
<keyword evidence="4" id="KW-1185">Reference proteome</keyword>
<dbReference type="AlphaFoldDB" id="A0A8W8JSR9"/>
<organism evidence="3 4">
    <name type="scientific">Magallana gigas</name>
    <name type="common">Pacific oyster</name>
    <name type="synonym">Crassostrea gigas</name>
    <dbReference type="NCBI Taxonomy" id="29159"/>
    <lineage>
        <taxon>Eukaryota</taxon>
        <taxon>Metazoa</taxon>
        <taxon>Spiralia</taxon>
        <taxon>Lophotrochozoa</taxon>
        <taxon>Mollusca</taxon>
        <taxon>Bivalvia</taxon>
        <taxon>Autobranchia</taxon>
        <taxon>Pteriomorphia</taxon>
        <taxon>Ostreida</taxon>
        <taxon>Ostreoidea</taxon>
        <taxon>Ostreidae</taxon>
        <taxon>Magallana</taxon>
    </lineage>
</organism>
<dbReference type="Proteomes" id="UP000005408">
    <property type="component" value="Unassembled WGS sequence"/>
</dbReference>
<evidence type="ECO:0000313" key="4">
    <source>
        <dbReference type="Proteomes" id="UP000005408"/>
    </source>
</evidence>
<feature type="region of interest" description="Disordered" evidence="1">
    <location>
        <begin position="127"/>
        <end position="149"/>
    </location>
</feature>